<dbReference type="GO" id="GO:0005615">
    <property type="term" value="C:extracellular space"/>
    <property type="evidence" value="ECO:0007669"/>
    <property type="project" value="TreeGrafter"/>
</dbReference>
<dbReference type="Pfam" id="PF08742">
    <property type="entry name" value="C8"/>
    <property type="match status" value="2"/>
</dbReference>
<dbReference type="Pfam" id="PF12714">
    <property type="entry name" value="TILa"/>
    <property type="match status" value="1"/>
</dbReference>
<reference evidence="5" key="2">
    <citation type="submission" date="2025-09" db="UniProtKB">
        <authorList>
            <consortium name="Ensembl"/>
        </authorList>
    </citation>
    <scope>IDENTIFICATION</scope>
</reference>
<evidence type="ECO:0000313" key="6">
    <source>
        <dbReference type="Proteomes" id="UP000694568"/>
    </source>
</evidence>
<dbReference type="PANTHER" id="PTHR11339">
    <property type="entry name" value="EXTRACELLULAR MATRIX GLYCOPROTEIN RELATED"/>
    <property type="match status" value="1"/>
</dbReference>
<dbReference type="InterPro" id="IPR036084">
    <property type="entry name" value="Ser_inhib-like_sf"/>
</dbReference>
<evidence type="ECO:0000256" key="3">
    <source>
        <dbReference type="SAM" id="SignalP"/>
    </source>
</evidence>
<dbReference type="PROSITE" id="PS51233">
    <property type="entry name" value="VWFD"/>
    <property type="match status" value="2"/>
</dbReference>
<evidence type="ECO:0000259" key="4">
    <source>
        <dbReference type="PROSITE" id="PS51233"/>
    </source>
</evidence>
<dbReference type="Pfam" id="PF01826">
    <property type="entry name" value="TIL"/>
    <property type="match status" value="1"/>
</dbReference>
<reference evidence="5" key="1">
    <citation type="submission" date="2025-08" db="UniProtKB">
        <authorList>
            <consortium name="Ensembl"/>
        </authorList>
    </citation>
    <scope>IDENTIFICATION</scope>
</reference>
<dbReference type="SMART" id="SM00216">
    <property type="entry name" value="VWD"/>
    <property type="match status" value="1"/>
</dbReference>
<name>A0A8C9YBC3_SANLU</name>
<feature type="chain" id="PRO_5034489667" description="VWFD domain-containing protein" evidence="3">
    <location>
        <begin position="23"/>
        <end position="521"/>
    </location>
</feature>
<dbReference type="InterPro" id="IPR002919">
    <property type="entry name" value="TIL_dom"/>
</dbReference>
<keyword evidence="1" id="KW-1015">Disulfide bond</keyword>
<evidence type="ECO:0000256" key="2">
    <source>
        <dbReference type="ARBA" id="ARBA00023180"/>
    </source>
</evidence>
<feature type="domain" description="VWFD" evidence="4">
    <location>
        <begin position="1"/>
        <end position="114"/>
    </location>
</feature>
<protein>
    <recommendedName>
        <fullName evidence="4">VWFD domain-containing protein</fullName>
    </recommendedName>
</protein>
<evidence type="ECO:0000313" key="5">
    <source>
        <dbReference type="Ensembl" id="ENSSLUP00000023417.1"/>
    </source>
</evidence>
<dbReference type="CDD" id="cd19941">
    <property type="entry name" value="TIL"/>
    <property type="match status" value="1"/>
</dbReference>
<dbReference type="Pfam" id="PF00094">
    <property type="entry name" value="VWD"/>
    <property type="match status" value="2"/>
</dbReference>
<dbReference type="PANTHER" id="PTHR11339:SF374">
    <property type="entry name" value="ZONADHESIN"/>
    <property type="match status" value="1"/>
</dbReference>
<dbReference type="Gene3D" id="2.10.25.10">
    <property type="entry name" value="Laminin"/>
    <property type="match status" value="1"/>
</dbReference>
<keyword evidence="3" id="KW-0732">Signal</keyword>
<sequence length="521" mass="56764">RYLSSLLCLCLLVYLQVNGKFAATPISLSNGTVQVYESGVSVIISTDFGLEVSYDTYHYVRISVPYTYQNATCGLCGNFNNHPEDDFRTRQALYSNMAHCGILQSSSGPFAACHGLLPPQSFVESCVYDLCVGGGYQPILCQALNVYASQCQQNGIQLPSWRRQGFCEILCPANSHFESQGTGCPATCVNPNSTYNCPLPAQESCICNPGYVLSAGVCVAHSECGCSFEGRYYRSGGSTILDEDCGKRCSCSSGSMTCHSLGCGPQESCRVEEGERGCRPNSYATCWIRGPGSYHIFDGLTYQYPGACRLTLAKVMGLSSHPHFVVTAEKVDGQQIRLPFSSASNRIQIYHSSVQSVIVRTSFGVTVQIVWPHFVHVTAPGIYNNSLGGLCGNYNGHPQDDFHTPNGVLVNSSQDFGDSWRDGSLAAHCVESVNNNSTTNYNSSKYCGILGSPHGPFAQCWAMVDPRQHVNACVEIIRASRDPASVLCEVLRDYALMCQQNGVHLERWRNATECGKNFAPF</sequence>
<dbReference type="AlphaFoldDB" id="A0A8C9YBC3"/>
<dbReference type="InterPro" id="IPR001846">
    <property type="entry name" value="VWF_type-D"/>
</dbReference>
<dbReference type="Proteomes" id="UP000694568">
    <property type="component" value="Unplaced"/>
</dbReference>
<dbReference type="GeneTree" id="ENSGT00950000183155"/>
<dbReference type="InterPro" id="IPR014853">
    <property type="entry name" value="VWF/SSPO/ZAN-like_Cys-rich_dom"/>
</dbReference>
<keyword evidence="6" id="KW-1185">Reference proteome</keyword>
<dbReference type="SUPFAM" id="SSF57567">
    <property type="entry name" value="Serine protease inhibitors"/>
    <property type="match status" value="1"/>
</dbReference>
<dbReference type="InterPro" id="IPR050780">
    <property type="entry name" value="Mucin_vWF_Thrombospondin_sf"/>
</dbReference>
<dbReference type="SMART" id="SM00832">
    <property type="entry name" value="C8"/>
    <property type="match status" value="2"/>
</dbReference>
<keyword evidence="2" id="KW-0325">Glycoprotein</keyword>
<dbReference type="Ensembl" id="ENSSLUT00000024187.1">
    <property type="protein sequence ID" value="ENSSLUP00000023417.1"/>
    <property type="gene ID" value="ENSSLUG00000010747.1"/>
</dbReference>
<dbReference type="InterPro" id="IPR025615">
    <property type="entry name" value="TILa_dom"/>
</dbReference>
<evidence type="ECO:0000256" key="1">
    <source>
        <dbReference type="ARBA" id="ARBA00023157"/>
    </source>
</evidence>
<feature type="signal peptide" evidence="3">
    <location>
        <begin position="1"/>
        <end position="22"/>
    </location>
</feature>
<proteinExistence type="predicted"/>
<feature type="domain" description="VWFD" evidence="4">
    <location>
        <begin position="230"/>
        <end position="430"/>
    </location>
</feature>
<organism evidence="5 6">
    <name type="scientific">Sander lucioperca</name>
    <name type="common">Pike-perch</name>
    <name type="synonym">Perca lucioperca</name>
    <dbReference type="NCBI Taxonomy" id="283035"/>
    <lineage>
        <taxon>Eukaryota</taxon>
        <taxon>Metazoa</taxon>
        <taxon>Chordata</taxon>
        <taxon>Craniata</taxon>
        <taxon>Vertebrata</taxon>
        <taxon>Euteleostomi</taxon>
        <taxon>Actinopterygii</taxon>
        <taxon>Neopterygii</taxon>
        <taxon>Teleostei</taxon>
        <taxon>Neoteleostei</taxon>
        <taxon>Acanthomorphata</taxon>
        <taxon>Eupercaria</taxon>
        <taxon>Perciformes</taxon>
        <taxon>Percoidei</taxon>
        <taxon>Percidae</taxon>
        <taxon>Luciopercinae</taxon>
        <taxon>Sander</taxon>
    </lineage>
</organism>
<accession>A0A8C9YBC3</accession>
<dbReference type="GO" id="GO:0031012">
    <property type="term" value="C:extracellular matrix"/>
    <property type="evidence" value="ECO:0007669"/>
    <property type="project" value="TreeGrafter"/>
</dbReference>